<reference evidence="2 3" key="1">
    <citation type="submission" date="2018-07" db="EMBL/GenBank/DDBJ databases">
        <title>GABA Modulating Bacteria of the Human Gut Microbiota.</title>
        <authorList>
            <person name="Strandwitz P."/>
            <person name="Kim K.H."/>
            <person name="Terekhova D."/>
            <person name="Liu J.K."/>
            <person name="Sharma A."/>
            <person name="Levering J."/>
            <person name="Mcdonald D."/>
            <person name="Dietrich D."/>
            <person name="Ramadhar T.R."/>
            <person name="Lekbua A."/>
            <person name="Mroue N."/>
            <person name="Liston C."/>
            <person name="Stewart E.J."/>
            <person name="Dubin M.J."/>
            <person name="Zengler K."/>
            <person name="Knight R."/>
            <person name="Gilbert J.A."/>
            <person name="Clardy J."/>
            <person name="Lewis K."/>
        </authorList>
    </citation>
    <scope>NUCLEOTIDE SEQUENCE [LARGE SCALE GENOMIC DNA]</scope>
    <source>
        <strain evidence="2 3">KLE1738</strain>
    </source>
</reference>
<feature type="coiled-coil region" evidence="1">
    <location>
        <begin position="49"/>
        <end position="125"/>
    </location>
</feature>
<keyword evidence="1" id="KW-0175">Coiled coil</keyword>
<organism evidence="2 3">
    <name type="scientific">Evtepia gabavorous</name>
    <dbReference type="NCBI Taxonomy" id="2211183"/>
    <lineage>
        <taxon>Bacteria</taxon>
        <taxon>Bacillati</taxon>
        <taxon>Bacillota</taxon>
        <taxon>Clostridia</taxon>
        <taxon>Eubacteriales</taxon>
        <taxon>Evtepia</taxon>
    </lineage>
</organism>
<dbReference type="SUPFAM" id="SSF57997">
    <property type="entry name" value="Tropomyosin"/>
    <property type="match status" value="1"/>
</dbReference>
<comment type="caution">
    <text evidence="2">The sequence shown here is derived from an EMBL/GenBank/DDBJ whole genome shotgun (WGS) entry which is preliminary data.</text>
</comment>
<dbReference type="OrthoDB" id="1677957at2"/>
<evidence type="ECO:0000313" key="3">
    <source>
        <dbReference type="Proteomes" id="UP000260649"/>
    </source>
</evidence>
<dbReference type="Proteomes" id="UP000260649">
    <property type="component" value="Unassembled WGS sequence"/>
</dbReference>
<proteinExistence type="predicted"/>
<dbReference type="GeneID" id="97995218"/>
<dbReference type="EMBL" id="QQRQ01000007">
    <property type="protein sequence ID" value="RFT06694.1"/>
    <property type="molecule type" value="Genomic_DNA"/>
</dbReference>
<name>A0A3E2B3Y3_9FIRM</name>
<dbReference type="RefSeq" id="WP_117142078.1">
    <property type="nucleotide sequence ID" value="NZ_CAKXKJ010000002.1"/>
</dbReference>
<dbReference type="SUPFAM" id="SSF48371">
    <property type="entry name" value="ARM repeat"/>
    <property type="match status" value="1"/>
</dbReference>
<keyword evidence="3" id="KW-1185">Reference proteome</keyword>
<gene>
    <name evidence="2" type="ORF">DV520_05655</name>
</gene>
<evidence type="ECO:0000256" key="1">
    <source>
        <dbReference type="SAM" id="Coils"/>
    </source>
</evidence>
<protein>
    <submittedName>
        <fullName evidence="2">Phage tail protein</fullName>
    </submittedName>
</protein>
<accession>A0A3E2B3Y3</accession>
<dbReference type="Gene3D" id="1.10.287.1490">
    <property type="match status" value="1"/>
</dbReference>
<dbReference type="AlphaFoldDB" id="A0A3E2B3Y3"/>
<sequence>MADNFGLKIGLEGEKEFKKALADINQSFKVLGSEMKVVQSQFDKNDDSVEALTARNQVLGKEIDTQKKKIETLRKALENASTSFGENDRRTQQWQIQLNNAQASLNNMERELDQNQRAIDSMGDEMRDAAQQTDKFGDEIDDAADKTDKASGKLEKVGSVLKGLAVTAGAAVAAAGAALAGLTKSFLDLAESTRKYREDHAKLDAAFTTAGFTAEQAGEAYTGFYAILGEEDRSVEAVNHLAKLCSTEEELAQWTDIAAGVWATFGDSLPIEGLTEAANETAKTGTITGQLADALNWAGVNEEAFQSALDGCSSEQERAALITDTLNGLYQEAAENYKTLNGDVMEAQRAQALLTDAYAQLGAIAEPIMTTLKTMAADVLTAMIPFVSLMGEGLQGVLNGTAVAAETFAEGISGLVSVLMEKLSTIVPVIGEAILASLPVLLEAGVNIIATLVTGIVNALPKLAAAALSIVLQLVTSLTELAPQLLQAAMQVVATLASGIASALPQLVPTIVQMVVQICQTLIANLPLILDAALQLVTGLAQGILNALPVLIAALPEIINGIVTFLLDAIPQIIETGIQLLTSLVAALPDIIAAIVAAIPQIIEGIITAVLNSIPQIIQAGIDLLVSLIQALPQIITTIVAAIPQIITGIVNALINSIPQIIQAGVELLVSLIANLPTIIAEIVKAIPQIITGIVSALGQGVSKIAEVGANLVRGLWQGIQSLAGWIWDKVSGWISGIWDGILGFFGINSPSKEMAWVGEMLVEGLAGSIVDNGGQAVKAAEGMSKDINGVMQDLAKDMTTALPTDFSVKGSMENAMASAVSGGAGKSGFVLQLNIGTFNNYTNEDIRQLTNEIMVTAGQFAKRKGVVFA</sequence>
<dbReference type="InterPro" id="IPR011989">
    <property type="entry name" value="ARM-like"/>
</dbReference>
<dbReference type="InterPro" id="IPR016024">
    <property type="entry name" value="ARM-type_fold"/>
</dbReference>
<dbReference type="Gene3D" id="1.25.10.10">
    <property type="entry name" value="Leucine-rich Repeat Variant"/>
    <property type="match status" value="1"/>
</dbReference>
<evidence type="ECO:0000313" key="2">
    <source>
        <dbReference type="EMBL" id="RFT06694.1"/>
    </source>
</evidence>